<accession>A0A936Z3L9</accession>
<dbReference type="SUPFAM" id="SSF53955">
    <property type="entry name" value="Lysozyme-like"/>
    <property type="match status" value="1"/>
</dbReference>
<dbReference type="GO" id="GO:0000270">
    <property type="term" value="P:peptidoglycan metabolic process"/>
    <property type="evidence" value="ECO:0007669"/>
    <property type="project" value="InterPro"/>
</dbReference>
<dbReference type="PANTHER" id="PTHR37423:SF2">
    <property type="entry name" value="MEMBRANE-BOUND LYTIC MUREIN TRANSGLYCOSYLASE C"/>
    <property type="match status" value="1"/>
</dbReference>
<sequence>MFIYTDSSGAQHVTNIPGDARYQLVLPEGGTQPQAPAPVPAPQREAGRERYALPVAQAAADTGLPEGLLHAVIKAESNYDADAVSHKGAVGLMQLMPETARRFGVLDARDPAANVLGGARYLKTLLAMFDADLALALAAYNAGPAAVLRSGRAVPPYAETQRYVPRVLDLYGREGGH</sequence>
<dbReference type="Pfam" id="PF01464">
    <property type="entry name" value="SLT"/>
    <property type="match status" value="1"/>
</dbReference>
<gene>
    <name evidence="3" type="ORF">JJ685_17790</name>
</gene>
<proteinExistence type="inferred from homology"/>
<dbReference type="AlphaFoldDB" id="A0A936Z3L9"/>
<organism evidence="3 4">
    <name type="scientific">Ramlibacter monticola</name>
    <dbReference type="NCBI Taxonomy" id="1926872"/>
    <lineage>
        <taxon>Bacteria</taxon>
        <taxon>Pseudomonadati</taxon>
        <taxon>Pseudomonadota</taxon>
        <taxon>Betaproteobacteria</taxon>
        <taxon>Burkholderiales</taxon>
        <taxon>Comamonadaceae</taxon>
        <taxon>Ramlibacter</taxon>
    </lineage>
</organism>
<dbReference type="Gene3D" id="1.10.530.10">
    <property type="match status" value="1"/>
</dbReference>
<dbReference type="InterPro" id="IPR000189">
    <property type="entry name" value="Transglyc_AS"/>
</dbReference>
<protein>
    <submittedName>
        <fullName evidence="3">Lytic transglycosylase domain-containing protein</fullName>
    </submittedName>
</protein>
<dbReference type="InterPro" id="IPR008258">
    <property type="entry name" value="Transglycosylase_SLT_dom_1"/>
</dbReference>
<dbReference type="EMBL" id="JAEQNE010000004">
    <property type="protein sequence ID" value="MBL0392995.1"/>
    <property type="molecule type" value="Genomic_DNA"/>
</dbReference>
<evidence type="ECO:0000313" key="4">
    <source>
        <dbReference type="Proteomes" id="UP000599109"/>
    </source>
</evidence>
<dbReference type="PROSITE" id="PS00922">
    <property type="entry name" value="TRANSGLYCOSYLASE"/>
    <property type="match status" value="1"/>
</dbReference>
<dbReference type="Proteomes" id="UP000599109">
    <property type="component" value="Unassembled WGS sequence"/>
</dbReference>
<comment type="similarity">
    <text evidence="1">Belongs to the transglycosylase Slt family.</text>
</comment>
<evidence type="ECO:0000259" key="2">
    <source>
        <dbReference type="Pfam" id="PF01464"/>
    </source>
</evidence>
<dbReference type="GO" id="GO:0016020">
    <property type="term" value="C:membrane"/>
    <property type="evidence" value="ECO:0007669"/>
    <property type="project" value="InterPro"/>
</dbReference>
<dbReference type="CDD" id="cd00254">
    <property type="entry name" value="LT-like"/>
    <property type="match status" value="1"/>
</dbReference>
<keyword evidence="4" id="KW-1185">Reference proteome</keyword>
<evidence type="ECO:0000256" key="1">
    <source>
        <dbReference type="ARBA" id="ARBA00007734"/>
    </source>
</evidence>
<comment type="caution">
    <text evidence="3">The sequence shown here is derived from an EMBL/GenBank/DDBJ whole genome shotgun (WGS) entry which is preliminary data.</text>
</comment>
<feature type="domain" description="Transglycosylase SLT" evidence="2">
    <location>
        <begin position="56"/>
        <end position="153"/>
    </location>
</feature>
<dbReference type="InterPro" id="IPR023346">
    <property type="entry name" value="Lysozyme-like_dom_sf"/>
</dbReference>
<reference evidence="3 4" key="1">
    <citation type="journal article" date="2017" name="Int. J. Syst. Evol. Microbiol.">
        <title>Ramlibacter monticola sp. nov., isolated from forest soil.</title>
        <authorList>
            <person name="Chaudhary D.K."/>
            <person name="Kim J."/>
        </authorList>
    </citation>
    <scope>NUCLEOTIDE SEQUENCE [LARGE SCALE GENOMIC DNA]</scope>
    <source>
        <strain evidence="3 4">KACC 19175</strain>
    </source>
</reference>
<dbReference type="GO" id="GO:0008933">
    <property type="term" value="F:peptidoglycan lytic transglycosylase activity"/>
    <property type="evidence" value="ECO:0007669"/>
    <property type="project" value="InterPro"/>
</dbReference>
<dbReference type="PANTHER" id="PTHR37423">
    <property type="entry name" value="SOLUBLE LYTIC MUREIN TRANSGLYCOSYLASE-RELATED"/>
    <property type="match status" value="1"/>
</dbReference>
<name>A0A936Z3L9_9BURK</name>
<evidence type="ECO:0000313" key="3">
    <source>
        <dbReference type="EMBL" id="MBL0392995.1"/>
    </source>
</evidence>